<accession>A0A0F7SH69</accession>
<feature type="compositionally biased region" description="Low complexity" evidence="1">
    <location>
        <begin position="127"/>
        <end position="145"/>
    </location>
</feature>
<dbReference type="GO" id="GO:0008270">
    <property type="term" value="F:zinc ion binding"/>
    <property type="evidence" value="ECO:0007669"/>
    <property type="project" value="InterPro"/>
</dbReference>
<dbReference type="PANTHER" id="PTHR40069:SF1">
    <property type="entry name" value="YWBE PROTEIN"/>
    <property type="match status" value="1"/>
</dbReference>
<feature type="region of interest" description="Disordered" evidence="1">
    <location>
        <begin position="70"/>
        <end position="171"/>
    </location>
</feature>
<dbReference type="PANTHER" id="PTHR40069">
    <property type="entry name" value="YWBE PROTEIN"/>
    <property type="match status" value="1"/>
</dbReference>
<dbReference type="GO" id="GO:0072344">
    <property type="term" value="P:rescue of stalled ribosome"/>
    <property type="evidence" value="ECO:0007669"/>
    <property type="project" value="InterPro"/>
</dbReference>
<feature type="compositionally biased region" description="Low complexity" evidence="1">
    <location>
        <begin position="516"/>
        <end position="541"/>
    </location>
</feature>
<evidence type="ECO:0000259" key="2">
    <source>
        <dbReference type="Pfam" id="PF06221"/>
    </source>
</evidence>
<feature type="compositionally biased region" description="Low complexity" evidence="1">
    <location>
        <begin position="154"/>
        <end position="168"/>
    </location>
</feature>
<dbReference type="InterPro" id="IPR019240">
    <property type="entry name" value="DUF2196"/>
</dbReference>
<feature type="compositionally biased region" description="Polar residues" evidence="1">
    <location>
        <begin position="480"/>
        <end position="493"/>
    </location>
</feature>
<sequence length="603" mass="65100">MSTVSQLSSLTFIDEETVKTQLIPYLESFKSKADLQDHLENLLGKSTPESQAFISSYLFLRFPPSLPTPAPISAPAPVVASKPKPSTKPKKLNPNGPKPGRDWTNDFGATGTVYIKQAEESWSTSNRSGSSDAGDVGSRGSSGRSTPVPLGGTPSIKIVPSKKSSAAKTGSMVSDMLKGTGLKVVETSNQSKKPVEKKSAEVERMENLIRDVENYGVGGDGLGKRALKKGRAGGCFCRARVHPLSSHCPMCPSCSLPLCKLQPPFLPCPSCVSPLLTSSSQLRLLAQLQSELAAQLASEQAERDRVIREAREQAWRESSGGAFPTLTPSTAADKLKEDSDGRRVMSLNAKTGKVQMTSYSKKISPVPSSSIDETGSQPKGEPDEEEEIKRTEGRVRKPRTEPLSLEERKEGWEAVSRERDQLARFFLNVSEGSIQAIYKEMTCEANAEDNLGEVEDKKSKRRRGRGKGKDHKEESGKPDSISTVSDLETTTGLTRKERGKQIEAHQTNNQPRHISSDTAAPPTTASAPIASTTSTTSRYSPSHPPPVRLLLPGTKVLLIKKEDQPTGKTTAGEVGEVLTRGDHPRGVKVRSKNGIVGRVVGLI</sequence>
<feature type="compositionally biased region" description="Basic residues" evidence="1">
    <location>
        <begin position="459"/>
        <end position="469"/>
    </location>
</feature>
<dbReference type="Pfam" id="PF06221">
    <property type="entry name" value="zf-C2HC5"/>
    <property type="match status" value="1"/>
</dbReference>
<feature type="compositionally biased region" description="Low complexity" evidence="1">
    <location>
        <begin position="358"/>
        <end position="371"/>
    </location>
</feature>
<feature type="compositionally biased region" description="Polar residues" evidence="1">
    <location>
        <begin position="504"/>
        <end position="513"/>
    </location>
</feature>
<feature type="compositionally biased region" description="Low complexity" evidence="1">
    <location>
        <begin position="75"/>
        <end position="84"/>
    </location>
</feature>
<protein>
    <submittedName>
        <fullName evidence="3">Zinc finger, C2HC5-type</fullName>
    </submittedName>
</protein>
<dbReference type="GO" id="GO:0180022">
    <property type="term" value="C:RQC-trigger complex"/>
    <property type="evidence" value="ECO:0007669"/>
    <property type="project" value="InterPro"/>
</dbReference>
<reference evidence="3" key="1">
    <citation type="submission" date="2014-08" db="EMBL/GenBank/DDBJ databases">
        <authorList>
            <person name="Sharma Rahul"/>
            <person name="Thines Marco"/>
        </authorList>
    </citation>
    <scope>NUCLEOTIDE SEQUENCE</scope>
</reference>
<feature type="region of interest" description="Disordered" evidence="1">
    <location>
        <begin position="454"/>
        <end position="547"/>
    </location>
</feature>
<dbReference type="GO" id="GO:0005634">
    <property type="term" value="C:nucleus"/>
    <property type="evidence" value="ECO:0007669"/>
    <property type="project" value="InterPro"/>
</dbReference>
<organism evidence="3">
    <name type="scientific">Phaffia rhodozyma</name>
    <name type="common">Yeast</name>
    <name type="synonym">Xanthophyllomyces dendrorhous</name>
    <dbReference type="NCBI Taxonomy" id="264483"/>
    <lineage>
        <taxon>Eukaryota</taxon>
        <taxon>Fungi</taxon>
        <taxon>Dikarya</taxon>
        <taxon>Basidiomycota</taxon>
        <taxon>Agaricomycotina</taxon>
        <taxon>Tremellomycetes</taxon>
        <taxon>Cystofilobasidiales</taxon>
        <taxon>Mrakiaceae</taxon>
        <taxon>Phaffia</taxon>
    </lineage>
</organism>
<name>A0A0F7SH69_PHARH</name>
<dbReference type="EMBL" id="LN483249">
    <property type="protein sequence ID" value="CDZ97695.1"/>
    <property type="molecule type" value="Genomic_DNA"/>
</dbReference>
<proteinExistence type="predicted"/>
<evidence type="ECO:0000313" key="3">
    <source>
        <dbReference type="EMBL" id="CDZ97695.1"/>
    </source>
</evidence>
<feature type="region of interest" description="Disordered" evidence="1">
    <location>
        <begin position="310"/>
        <end position="415"/>
    </location>
</feature>
<feature type="compositionally biased region" description="Basic and acidic residues" evidence="1">
    <location>
        <begin position="494"/>
        <end position="503"/>
    </location>
</feature>
<dbReference type="InterPro" id="IPR009349">
    <property type="entry name" value="TRIP4/RQT4_C2HC5_Znf"/>
</dbReference>
<evidence type="ECO:0000256" key="1">
    <source>
        <dbReference type="SAM" id="MobiDB-lite"/>
    </source>
</evidence>
<feature type="domain" description="TRIP4/RQT4 C2HC5-type zinc finger" evidence="2">
    <location>
        <begin position="234"/>
        <end position="284"/>
    </location>
</feature>
<feature type="compositionally biased region" description="Basic and acidic residues" evidence="1">
    <location>
        <begin position="333"/>
        <end position="343"/>
    </location>
</feature>
<dbReference type="AlphaFoldDB" id="A0A0F7SH69"/>
<feature type="compositionally biased region" description="Basic and acidic residues" evidence="1">
    <location>
        <begin position="387"/>
        <end position="415"/>
    </location>
</feature>
<dbReference type="Pfam" id="PF09962">
    <property type="entry name" value="DUF2196"/>
    <property type="match status" value="1"/>
</dbReference>